<dbReference type="HOGENOM" id="CLU_1125642_0_0_1"/>
<accession>V4B159</accession>
<gene>
    <name evidence="1" type="ORF">LOTGIDRAFT_170480</name>
</gene>
<reference evidence="1 2" key="1">
    <citation type="journal article" date="2013" name="Nature">
        <title>Insights into bilaterian evolution from three spiralian genomes.</title>
        <authorList>
            <person name="Simakov O."/>
            <person name="Marletaz F."/>
            <person name="Cho S.J."/>
            <person name="Edsinger-Gonzales E."/>
            <person name="Havlak P."/>
            <person name="Hellsten U."/>
            <person name="Kuo D.H."/>
            <person name="Larsson T."/>
            <person name="Lv J."/>
            <person name="Arendt D."/>
            <person name="Savage R."/>
            <person name="Osoegawa K."/>
            <person name="de Jong P."/>
            <person name="Grimwood J."/>
            <person name="Chapman J.A."/>
            <person name="Shapiro H."/>
            <person name="Aerts A."/>
            <person name="Otillar R.P."/>
            <person name="Terry A.Y."/>
            <person name="Boore J.L."/>
            <person name="Grigoriev I.V."/>
            <person name="Lindberg D.R."/>
            <person name="Seaver E.C."/>
            <person name="Weisblat D.A."/>
            <person name="Putnam N.H."/>
            <person name="Rokhsar D.S."/>
        </authorList>
    </citation>
    <scope>NUCLEOTIDE SEQUENCE [LARGE SCALE GENOMIC DNA]</scope>
</reference>
<protein>
    <submittedName>
        <fullName evidence="1">Uncharacterized protein</fullName>
    </submittedName>
</protein>
<name>V4B159_LOTGI</name>
<dbReference type="CTD" id="20241419"/>
<dbReference type="InterPro" id="IPR016187">
    <property type="entry name" value="CTDL_fold"/>
</dbReference>
<organism evidence="1 2">
    <name type="scientific">Lottia gigantea</name>
    <name type="common">Giant owl limpet</name>
    <dbReference type="NCBI Taxonomy" id="225164"/>
    <lineage>
        <taxon>Eukaryota</taxon>
        <taxon>Metazoa</taxon>
        <taxon>Spiralia</taxon>
        <taxon>Lophotrochozoa</taxon>
        <taxon>Mollusca</taxon>
        <taxon>Gastropoda</taxon>
        <taxon>Patellogastropoda</taxon>
        <taxon>Lottioidea</taxon>
        <taxon>Lottiidae</taxon>
        <taxon>Lottia</taxon>
    </lineage>
</organism>
<dbReference type="Proteomes" id="UP000030746">
    <property type="component" value="Unassembled WGS sequence"/>
</dbReference>
<sequence>MTPRMLSICTVQIEVLIVVLSGISGFNTPWIGLYWSSNVDMVNDGKGCPKVVLSASYHWKSADEGNYKSDEMCYRENSGLENKPCKDEKPFICETYKENGCQMSISNITVFDFKTLNQPTVTNCATLCNDTDGCFLTGAMDSTSCGMLLTPDVANVSVAVKTCSYVFIEFKFDHNIIPDKTREIALSVGKTHFETITLPITLATLCIFFLDIKINETKSSFEVDRGDPTDCTAVQDNQRFSYSFQKS</sequence>
<dbReference type="RefSeq" id="XP_009067382.1">
    <property type="nucleotide sequence ID" value="XM_009069134.1"/>
</dbReference>
<proteinExistence type="predicted"/>
<dbReference type="KEGG" id="lgi:LOTGIDRAFT_170480"/>
<dbReference type="AlphaFoldDB" id="V4B159"/>
<keyword evidence="2" id="KW-1185">Reference proteome</keyword>
<evidence type="ECO:0000313" key="1">
    <source>
        <dbReference type="EMBL" id="ESO81939.1"/>
    </source>
</evidence>
<evidence type="ECO:0000313" key="2">
    <source>
        <dbReference type="Proteomes" id="UP000030746"/>
    </source>
</evidence>
<dbReference type="EMBL" id="KB204089">
    <property type="protein sequence ID" value="ESO81939.1"/>
    <property type="molecule type" value="Genomic_DNA"/>
</dbReference>
<dbReference type="GeneID" id="20241419"/>
<dbReference type="SUPFAM" id="SSF56436">
    <property type="entry name" value="C-type lectin-like"/>
    <property type="match status" value="1"/>
</dbReference>